<dbReference type="Pfam" id="PF12819">
    <property type="entry name" value="Malectin_like"/>
    <property type="match status" value="1"/>
</dbReference>
<dbReference type="Proteomes" id="UP000655225">
    <property type="component" value="Unassembled WGS sequence"/>
</dbReference>
<keyword evidence="6 9" id="KW-1133">Transmembrane helix</keyword>
<evidence type="ECO:0000313" key="13">
    <source>
        <dbReference type="Proteomes" id="UP000655225"/>
    </source>
</evidence>
<evidence type="ECO:0000256" key="3">
    <source>
        <dbReference type="ARBA" id="ARBA00022692"/>
    </source>
</evidence>
<dbReference type="FunFam" id="3.80.10.10:FF:000129">
    <property type="entry name" value="Leucine-rich repeat receptor-like kinase"/>
    <property type="match status" value="1"/>
</dbReference>
<comment type="caution">
    <text evidence="12">The sequence shown here is derived from an EMBL/GenBank/DDBJ whole genome shotgun (WGS) entry which is preliminary data.</text>
</comment>
<dbReference type="EMBL" id="JABCRI010000013">
    <property type="protein sequence ID" value="KAF8395022.1"/>
    <property type="molecule type" value="Genomic_DNA"/>
</dbReference>
<keyword evidence="7 9" id="KW-0472">Membrane</keyword>
<dbReference type="InterPro" id="IPR011009">
    <property type="entry name" value="Kinase-like_dom_sf"/>
</dbReference>
<keyword evidence="8" id="KW-0067">ATP-binding</keyword>
<dbReference type="AlphaFoldDB" id="A0A834YVC8"/>
<keyword evidence="3 9" id="KW-0812">Transmembrane</keyword>
<dbReference type="PROSITE" id="PS50011">
    <property type="entry name" value="PROTEIN_KINASE_DOM"/>
    <property type="match status" value="1"/>
</dbReference>
<evidence type="ECO:0000256" key="2">
    <source>
        <dbReference type="ARBA" id="ARBA00022614"/>
    </source>
</evidence>
<evidence type="ECO:0000256" key="6">
    <source>
        <dbReference type="ARBA" id="ARBA00022989"/>
    </source>
</evidence>
<feature type="chain" id="PRO_5032309379" description="Protein kinase domain-containing protein" evidence="10">
    <location>
        <begin position="23"/>
        <end position="648"/>
    </location>
</feature>
<evidence type="ECO:0000256" key="7">
    <source>
        <dbReference type="ARBA" id="ARBA00023136"/>
    </source>
</evidence>
<gene>
    <name evidence="12" type="ORF">HHK36_018961</name>
</gene>
<dbReference type="PANTHER" id="PTHR45631">
    <property type="entry name" value="OS07G0107800 PROTEIN-RELATED"/>
    <property type="match status" value="1"/>
</dbReference>
<dbReference type="PROSITE" id="PS00107">
    <property type="entry name" value="PROTEIN_KINASE_ATP"/>
    <property type="match status" value="1"/>
</dbReference>
<evidence type="ECO:0000256" key="5">
    <source>
        <dbReference type="ARBA" id="ARBA00022737"/>
    </source>
</evidence>
<comment type="subcellular location">
    <subcellularLocation>
        <location evidence="1">Membrane</location>
        <topology evidence="1">Single-pass membrane protein</topology>
    </subcellularLocation>
</comment>
<dbReference type="SUPFAM" id="SSF56112">
    <property type="entry name" value="Protein kinase-like (PK-like)"/>
    <property type="match status" value="1"/>
</dbReference>
<sequence length="648" mass="72535">METRLLLWFLSSFLLFFDTAMATMFGFVSLDCGGKENFTDDIGLEWTPDDQLMHGETATISVANETRKQYMTVRHFPADKRKYCYRLDVITRTRYLVRATFLYGNFDNSNVYPKFDISIDTTHWSTITISDANPMEVRELIILASNPTLNVCLSNAIAGNPFISTIELRQFNGSMYYTNFENQFFLSVSARINFGADSDAPVRYPDDPFDRIWESDSFKKANRLVDVAPGTEKVSTRMPIHVHEECPPQKVMQTAVVGRNGSLTYRLVLYGFPGFGWAYAYLAEIENLSPNETRIFNLLISENSYISKFEVNIQENAPGKNRLYKSGVENISLPLLFSFKVQKTKDSSVGPLLNAMEINKYVKKNDGSLDGAVIANLVSQYPSADWAREGGDPCLPVSWSWVECNSDPQPRIVSIFLSGKNLTGNIPSEITQLTGLIEIHLENNRLTGDLPSSLMDLQHLRKLYLQNNMLSGTIPGGLLNKNLVLNYSGNANLHEGGRGGSHMKIIIGSSVGAALLLIIVSYLFLHKGKKRSYEEDPKPGCFSSQFVSDQITSVLPAQRLVSPLRDAATESAHCFSLSEIESATRKFEKEIGLGGFGVVYYGKMKDGKEIAVKVLTNNSDQGNQEFSNEVTFQLNLFLYSSIFLYLSL</sequence>
<feature type="binding site" evidence="8">
    <location>
        <position position="613"/>
    </location>
    <ligand>
        <name>ATP</name>
        <dbReference type="ChEBI" id="CHEBI:30616"/>
    </ligand>
</feature>
<dbReference type="PANTHER" id="PTHR45631:SF68">
    <property type="entry name" value="REPEAT FAMILY PROTEIN, PUTATIVE, EXPRESSED-RELATED"/>
    <property type="match status" value="1"/>
</dbReference>
<dbReference type="GO" id="GO:0005524">
    <property type="term" value="F:ATP binding"/>
    <property type="evidence" value="ECO:0007669"/>
    <property type="project" value="UniProtKB-UniRule"/>
</dbReference>
<evidence type="ECO:0000256" key="4">
    <source>
        <dbReference type="ARBA" id="ARBA00022729"/>
    </source>
</evidence>
<keyword evidence="2" id="KW-0433">Leucine-rich repeat</keyword>
<protein>
    <recommendedName>
        <fullName evidence="11">Protein kinase domain-containing protein</fullName>
    </recommendedName>
</protein>
<name>A0A834YVC8_TETSI</name>
<evidence type="ECO:0000259" key="11">
    <source>
        <dbReference type="PROSITE" id="PS50011"/>
    </source>
</evidence>
<dbReference type="Gene3D" id="3.30.200.20">
    <property type="entry name" value="Phosphorylase Kinase, domain 1"/>
    <property type="match status" value="1"/>
</dbReference>
<feature type="signal peptide" evidence="10">
    <location>
        <begin position="1"/>
        <end position="22"/>
    </location>
</feature>
<dbReference type="InterPro" id="IPR017441">
    <property type="entry name" value="Protein_kinase_ATP_BS"/>
</dbReference>
<dbReference type="OMA" id="ISDANPM"/>
<dbReference type="Gene3D" id="2.60.120.430">
    <property type="entry name" value="Galactose-binding lectin"/>
    <property type="match status" value="1"/>
</dbReference>
<dbReference type="InterPro" id="IPR024788">
    <property type="entry name" value="Malectin-like_Carb-bd_dom"/>
</dbReference>
<evidence type="ECO:0000313" key="12">
    <source>
        <dbReference type="EMBL" id="KAF8395022.1"/>
    </source>
</evidence>
<feature type="transmembrane region" description="Helical" evidence="9">
    <location>
        <begin position="505"/>
        <end position="525"/>
    </location>
</feature>
<dbReference type="OrthoDB" id="1111193at2759"/>
<evidence type="ECO:0000256" key="10">
    <source>
        <dbReference type="SAM" id="SignalP"/>
    </source>
</evidence>
<dbReference type="Gene3D" id="3.80.10.10">
    <property type="entry name" value="Ribonuclease Inhibitor"/>
    <property type="match status" value="1"/>
</dbReference>
<accession>A0A834YVC8</accession>
<proteinExistence type="predicted"/>
<dbReference type="InterPro" id="IPR001611">
    <property type="entry name" value="Leu-rich_rpt"/>
</dbReference>
<dbReference type="SUPFAM" id="SSF52058">
    <property type="entry name" value="L domain-like"/>
    <property type="match status" value="1"/>
</dbReference>
<keyword evidence="13" id="KW-1185">Reference proteome</keyword>
<evidence type="ECO:0000256" key="8">
    <source>
        <dbReference type="PROSITE-ProRule" id="PRU10141"/>
    </source>
</evidence>
<feature type="domain" description="Protein kinase" evidence="11">
    <location>
        <begin position="585"/>
        <end position="648"/>
    </location>
</feature>
<dbReference type="GO" id="GO:0016020">
    <property type="term" value="C:membrane"/>
    <property type="evidence" value="ECO:0007669"/>
    <property type="project" value="UniProtKB-SubCell"/>
</dbReference>
<evidence type="ECO:0000256" key="9">
    <source>
        <dbReference type="SAM" id="Phobius"/>
    </source>
</evidence>
<dbReference type="Pfam" id="PF00560">
    <property type="entry name" value="LRR_1"/>
    <property type="match status" value="2"/>
</dbReference>
<keyword evidence="5" id="KW-0677">Repeat</keyword>
<organism evidence="12 13">
    <name type="scientific">Tetracentron sinense</name>
    <name type="common">Spur-leaf</name>
    <dbReference type="NCBI Taxonomy" id="13715"/>
    <lineage>
        <taxon>Eukaryota</taxon>
        <taxon>Viridiplantae</taxon>
        <taxon>Streptophyta</taxon>
        <taxon>Embryophyta</taxon>
        <taxon>Tracheophyta</taxon>
        <taxon>Spermatophyta</taxon>
        <taxon>Magnoliopsida</taxon>
        <taxon>Trochodendrales</taxon>
        <taxon>Trochodendraceae</taxon>
        <taxon>Tetracentron</taxon>
    </lineage>
</organism>
<dbReference type="GO" id="GO:0004672">
    <property type="term" value="F:protein kinase activity"/>
    <property type="evidence" value="ECO:0007669"/>
    <property type="project" value="InterPro"/>
</dbReference>
<keyword evidence="4 10" id="KW-0732">Signal</keyword>
<keyword evidence="8" id="KW-0547">Nucleotide-binding</keyword>
<dbReference type="InterPro" id="IPR032675">
    <property type="entry name" value="LRR_dom_sf"/>
</dbReference>
<dbReference type="InterPro" id="IPR000719">
    <property type="entry name" value="Prot_kinase_dom"/>
</dbReference>
<evidence type="ECO:0000256" key="1">
    <source>
        <dbReference type="ARBA" id="ARBA00004167"/>
    </source>
</evidence>
<reference evidence="12 13" key="1">
    <citation type="submission" date="2020-04" db="EMBL/GenBank/DDBJ databases">
        <title>Plant Genome Project.</title>
        <authorList>
            <person name="Zhang R.-G."/>
        </authorList>
    </citation>
    <scope>NUCLEOTIDE SEQUENCE [LARGE SCALE GENOMIC DNA]</scope>
    <source>
        <strain evidence="12">YNK0</strain>
        <tissue evidence="12">Leaf</tissue>
    </source>
</reference>